<reference evidence="1 2" key="1">
    <citation type="submission" date="2019-01" db="EMBL/GenBank/DDBJ databases">
        <title>Complete genome sequence of Bifidobacterium gallinarum CACC 514.</title>
        <authorList>
            <person name="Jung M."/>
        </authorList>
    </citation>
    <scope>NUCLEOTIDE SEQUENCE [LARGE SCALE GENOMIC DNA]</scope>
    <source>
        <strain evidence="1 2">CACC 514</strain>
    </source>
</reference>
<dbReference type="RefSeq" id="WP_129237678.1">
    <property type="nucleotide sequence ID" value="NZ_CP035464.1"/>
</dbReference>
<sequence length="63" mass="6807">MTVITVILLAVCLAGCGAVRTPLNKFKVGTSTVCIDGYLYAYGSISDYTFDMEPTGQFCETEK</sequence>
<accession>A0A4P6DTZ4</accession>
<gene>
    <name evidence="1" type="ORF">ESN35_06855</name>
</gene>
<proteinExistence type="predicted"/>
<evidence type="ECO:0000313" key="2">
    <source>
        <dbReference type="Proteomes" id="UP000293589"/>
    </source>
</evidence>
<dbReference type="Proteomes" id="UP000293589">
    <property type="component" value="Chromosome"/>
</dbReference>
<dbReference type="EMBL" id="CP035464">
    <property type="protein sequence ID" value="QAY33156.1"/>
    <property type="molecule type" value="Genomic_DNA"/>
</dbReference>
<evidence type="ECO:0000313" key="1">
    <source>
        <dbReference type="EMBL" id="QAY33156.1"/>
    </source>
</evidence>
<dbReference type="AlphaFoldDB" id="A0A4P6DTZ4"/>
<dbReference type="KEGG" id="bgx:ESN35_06855"/>
<organism evidence="1 2">
    <name type="scientific">Bifidobacterium pullorum subsp. gallinarum</name>
    <dbReference type="NCBI Taxonomy" id="78344"/>
    <lineage>
        <taxon>Bacteria</taxon>
        <taxon>Bacillati</taxon>
        <taxon>Actinomycetota</taxon>
        <taxon>Actinomycetes</taxon>
        <taxon>Bifidobacteriales</taxon>
        <taxon>Bifidobacteriaceae</taxon>
        <taxon>Bifidobacterium</taxon>
    </lineage>
</organism>
<protein>
    <submittedName>
        <fullName evidence="1">Uncharacterized protein</fullName>
    </submittedName>
</protein>
<name>A0A4P6DTZ4_9BIFI</name>